<accession>A0AAD3DPF0</accession>
<dbReference type="PRINTS" id="PR00721">
    <property type="entry name" value="STOMATIN"/>
</dbReference>
<dbReference type="InterPro" id="IPR001972">
    <property type="entry name" value="Stomatin_HflK_fam"/>
</dbReference>
<protein>
    <recommendedName>
        <fullName evidence="1">Band 7 domain-containing protein</fullName>
    </recommendedName>
</protein>
<dbReference type="InterPro" id="IPR001107">
    <property type="entry name" value="Band_7"/>
</dbReference>
<gene>
    <name evidence="2" type="ORF">Agub_g6990</name>
</gene>
<dbReference type="GO" id="GO:0016020">
    <property type="term" value="C:membrane"/>
    <property type="evidence" value="ECO:0007669"/>
    <property type="project" value="InterPro"/>
</dbReference>
<dbReference type="InterPro" id="IPR036013">
    <property type="entry name" value="Band_7/SPFH_dom_sf"/>
</dbReference>
<name>A0AAD3DPF0_9CHLO</name>
<sequence>MLACNAAQLRNAGLLGQAAPALARGLFQIVHQGTEAYRTILGRSPKKLNPGLHWNIPILHNIQVVDMREGPINIRELDAFTKDNVPVNIGGTLFYQVTDSYKACFAVQGCIQSVANLGTSAMRSVVGLFQYDDIISDRNLINSKLQQVVGELSMQWGVTCTKFEIQTFKPSNQNVERQLEQQMEAERARRRQILDTQAAINVSEGLRDKAILEAEGLKRKAILESEGIQQALRNRADAELYSAERNTQALKLQLEEMKSAFGGDLTAAANYLLRLKQVEQMTAIAAGQNNSTYFLNGGVGGGSSAGLGGQGGLLETVLPVIAESNKQTSK</sequence>
<dbReference type="Gene3D" id="3.30.479.30">
    <property type="entry name" value="Band 7 domain"/>
    <property type="match status" value="1"/>
</dbReference>
<dbReference type="AlphaFoldDB" id="A0AAD3DPF0"/>
<evidence type="ECO:0000313" key="2">
    <source>
        <dbReference type="EMBL" id="GFR45595.1"/>
    </source>
</evidence>
<comment type="caution">
    <text evidence="2">The sequence shown here is derived from an EMBL/GenBank/DDBJ whole genome shotgun (WGS) entry which is preliminary data.</text>
</comment>
<reference evidence="2 3" key="1">
    <citation type="journal article" date="2021" name="Sci. Rep.">
        <title>Genome sequencing of the multicellular alga Astrephomene provides insights into convergent evolution of germ-soma differentiation.</title>
        <authorList>
            <person name="Yamashita S."/>
            <person name="Yamamoto K."/>
            <person name="Matsuzaki R."/>
            <person name="Suzuki S."/>
            <person name="Yamaguchi H."/>
            <person name="Hirooka S."/>
            <person name="Minakuchi Y."/>
            <person name="Miyagishima S."/>
            <person name="Kawachi M."/>
            <person name="Toyoda A."/>
            <person name="Nozaki H."/>
        </authorList>
    </citation>
    <scope>NUCLEOTIDE SEQUENCE [LARGE SCALE GENOMIC DNA]</scope>
    <source>
        <strain evidence="2 3">NIES-4017</strain>
    </source>
</reference>
<dbReference type="SMART" id="SM00244">
    <property type="entry name" value="PHB"/>
    <property type="match status" value="1"/>
</dbReference>
<keyword evidence="3" id="KW-1185">Reference proteome</keyword>
<dbReference type="CDD" id="cd08829">
    <property type="entry name" value="SPFH_paraslipin"/>
    <property type="match status" value="1"/>
</dbReference>
<dbReference type="Proteomes" id="UP001054857">
    <property type="component" value="Unassembled WGS sequence"/>
</dbReference>
<evidence type="ECO:0000313" key="3">
    <source>
        <dbReference type="Proteomes" id="UP001054857"/>
    </source>
</evidence>
<evidence type="ECO:0000259" key="1">
    <source>
        <dbReference type="SMART" id="SM00244"/>
    </source>
</evidence>
<dbReference type="Pfam" id="PF01145">
    <property type="entry name" value="Band_7"/>
    <property type="match status" value="1"/>
</dbReference>
<dbReference type="PANTHER" id="PTHR43327">
    <property type="entry name" value="STOMATIN-LIKE PROTEIN 2, MITOCHONDRIAL"/>
    <property type="match status" value="1"/>
</dbReference>
<dbReference type="PANTHER" id="PTHR43327:SF10">
    <property type="entry name" value="STOMATIN-LIKE PROTEIN 2, MITOCHONDRIAL"/>
    <property type="match status" value="1"/>
</dbReference>
<feature type="domain" description="Band 7" evidence="1">
    <location>
        <begin position="25"/>
        <end position="182"/>
    </location>
</feature>
<dbReference type="InterPro" id="IPR050710">
    <property type="entry name" value="Band7/mec-2_domain"/>
</dbReference>
<proteinExistence type="predicted"/>
<dbReference type="SUPFAM" id="SSF117892">
    <property type="entry name" value="Band 7/SPFH domain"/>
    <property type="match status" value="1"/>
</dbReference>
<organism evidence="2 3">
    <name type="scientific">Astrephomene gubernaculifera</name>
    <dbReference type="NCBI Taxonomy" id="47775"/>
    <lineage>
        <taxon>Eukaryota</taxon>
        <taxon>Viridiplantae</taxon>
        <taxon>Chlorophyta</taxon>
        <taxon>core chlorophytes</taxon>
        <taxon>Chlorophyceae</taxon>
        <taxon>CS clade</taxon>
        <taxon>Chlamydomonadales</taxon>
        <taxon>Astrephomenaceae</taxon>
        <taxon>Astrephomene</taxon>
    </lineage>
</organism>
<dbReference type="EMBL" id="BMAR01000010">
    <property type="protein sequence ID" value="GFR45595.1"/>
    <property type="molecule type" value="Genomic_DNA"/>
</dbReference>